<reference evidence="2 3" key="2">
    <citation type="submission" date="2017-10" db="EMBL/GenBank/DDBJ databases">
        <title>Extensive intraspecific genome diversity in a model arbuscular mycorrhizal fungus.</title>
        <authorList>
            <person name="Chen E.C.H."/>
            <person name="Morin E."/>
            <person name="Baudet D."/>
            <person name="Noel J."/>
            <person name="Ndikumana S."/>
            <person name="Charron P."/>
            <person name="St-Onge C."/>
            <person name="Giorgi J."/>
            <person name="Grigoriev I.V."/>
            <person name="Roux C."/>
            <person name="Martin F.M."/>
            <person name="Corradi N."/>
        </authorList>
    </citation>
    <scope>NUCLEOTIDE SEQUENCE [LARGE SCALE GENOMIC DNA]</scope>
    <source>
        <strain evidence="2 3">C2</strain>
    </source>
</reference>
<comment type="caution">
    <text evidence="2">The sequence shown here is derived from an EMBL/GenBank/DDBJ whole genome shotgun (WGS) entry which is preliminary data.</text>
</comment>
<reference evidence="2 3" key="1">
    <citation type="submission" date="2016-04" db="EMBL/GenBank/DDBJ databases">
        <title>Genome analyses suggest a sexual origin of heterokaryosis in a supposedly ancient asexual fungus.</title>
        <authorList>
            <person name="Ropars J."/>
            <person name="Sedzielewska K."/>
            <person name="Noel J."/>
            <person name="Charron P."/>
            <person name="Farinelli L."/>
            <person name="Marton T."/>
            <person name="Kruger M."/>
            <person name="Pelin A."/>
            <person name="Brachmann A."/>
            <person name="Corradi N."/>
        </authorList>
    </citation>
    <scope>NUCLEOTIDE SEQUENCE [LARGE SCALE GENOMIC DNA]</scope>
    <source>
        <strain evidence="2 3">C2</strain>
    </source>
</reference>
<proteinExistence type="predicted"/>
<keyword evidence="1" id="KW-0472">Membrane</keyword>
<name>A0A2N1N921_9GLOM</name>
<dbReference type="Proteomes" id="UP000233469">
    <property type="component" value="Unassembled WGS sequence"/>
</dbReference>
<accession>A0A2N1N921</accession>
<keyword evidence="1" id="KW-0812">Transmembrane</keyword>
<evidence type="ECO:0000313" key="2">
    <source>
        <dbReference type="EMBL" id="PKK70330.1"/>
    </source>
</evidence>
<dbReference type="EMBL" id="LLXL01000629">
    <property type="protein sequence ID" value="PKK70330.1"/>
    <property type="molecule type" value="Genomic_DNA"/>
</dbReference>
<evidence type="ECO:0000313" key="3">
    <source>
        <dbReference type="Proteomes" id="UP000233469"/>
    </source>
</evidence>
<sequence>MACSHQPHPFLVYHDTFPCFEFSISATFILISLICHYKPIKANSHSIPLCFRYFQINLAF</sequence>
<protein>
    <submittedName>
        <fullName evidence="2">Uncharacterized protein</fullName>
    </submittedName>
</protein>
<organism evidence="2 3">
    <name type="scientific">Rhizophagus irregularis</name>
    <dbReference type="NCBI Taxonomy" id="588596"/>
    <lineage>
        <taxon>Eukaryota</taxon>
        <taxon>Fungi</taxon>
        <taxon>Fungi incertae sedis</taxon>
        <taxon>Mucoromycota</taxon>
        <taxon>Glomeromycotina</taxon>
        <taxon>Glomeromycetes</taxon>
        <taxon>Glomerales</taxon>
        <taxon>Glomeraceae</taxon>
        <taxon>Rhizophagus</taxon>
    </lineage>
</organism>
<evidence type="ECO:0000256" key="1">
    <source>
        <dbReference type="SAM" id="Phobius"/>
    </source>
</evidence>
<keyword evidence="1" id="KW-1133">Transmembrane helix</keyword>
<gene>
    <name evidence="2" type="ORF">RhiirC2_469253</name>
</gene>
<dbReference type="AlphaFoldDB" id="A0A2N1N921"/>
<feature type="transmembrane region" description="Helical" evidence="1">
    <location>
        <begin position="20"/>
        <end position="37"/>
    </location>
</feature>